<keyword evidence="4" id="KW-0460">Magnesium</keyword>
<dbReference type="PANTHER" id="PTHR11525:SF0">
    <property type="entry name" value="FARNESYL PYROPHOSPHATE SYNTHASE"/>
    <property type="match status" value="1"/>
</dbReference>
<dbReference type="GO" id="GO:0005737">
    <property type="term" value="C:cytoplasm"/>
    <property type="evidence" value="ECO:0007669"/>
    <property type="project" value="TreeGrafter"/>
</dbReference>
<dbReference type="SUPFAM" id="SSF48576">
    <property type="entry name" value="Terpenoid synthases"/>
    <property type="match status" value="1"/>
</dbReference>
<comment type="cofactor">
    <cofactor evidence="1">
        <name>Mg(2+)</name>
        <dbReference type="ChEBI" id="CHEBI:18420"/>
    </cofactor>
</comment>
<comment type="similarity">
    <text evidence="5">Belongs to the FPP/GGPP synthase family.</text>
</comment>
<evidence type="ECO:0000256" key="1">
    <source>
        <dbReference type="ARBA" id="ARBA00001946"/>
    </source>
</evidence>
<keyword evidence="2 5" id="KW-0808">Transferase</keyword>
<evidence type="ECO:0000313" key="7">
    <source>
        <dbReference type="Proteomes" id="UP000636479"/>
    </source>
</evidence>
<reference evidence="6" key="1">
    <citation type="submission" date="2020-05" db="EMBL/GenBank/DDBJ databases">
        <title>Mycena genomes resolve the evolution of fungal bioluminescence.</title>
        <authorList>
            <person name="Tsai I.J."/>
        </authorList>
    </citation>
    <scope>NUCLEOTIDE SEQUENCE</scope>
    <source>
        <strain evidence="6">171206Taipei</strain>
    </source>
</reference>
<dbReference type="Gene3D" id="1.10.600.10">
    <property type="entry name" value="Farnesyl Diphosphate Synthase"/>
    <property type="match status" value="1"/>
</dbReference>
<evidence type="ECO:0000256" key="4">
    <source>
        <dbReference type="ARBA" id="ARBA00022842"/>
    </source>
</evidence>
<dbReference type="InterPro" id="IPR000092">
    <property type="entry name" value="Polyprenyl_synt"/>
</dbReference>
<dbReference type="GeneID" id="59340922"/>
<dbReference type="PANTHER" id="PTHR11525">
    <property type="entry name" value="FARNESYL-PYROPHOSPHATE SYNTHETASE"/>
    <property type="match status" value="1"/>
</dbReference>
<dbReference type="AlphaFoldDB" id="A0A8H6WIM6"/>
<accession>A0A8H6WIM6</accession>
<gene>
    <name evidence="6" type="ORF">MIND_00148000</name>
</gene>
<name>A0A8H6WIM6_9AGAR</name>
<comment type="caution">
    <text evidence="6">The sequence shown here is derived from an EMBL/GenBank/DDBJ whole genome shotgun (WGS) entry which is preliminary data.</text>
</comment>
<dbReference type="EMBL" id="JACAZF010000001">
    <property type="protein sequence ID" value="KAF7316293.1"/>
    <property type="molecule type" value="Genomic_DNA"/>
</dbReference>
<dbReference type="Pfam" id="PF00348">
    <property type="entry name" value="polyprenyl_synt"/>
    <property type="match status" value="1"/>
</dbReference>
<dbReference type="OrthoDB" id="10257492at2759"/>
<keyword evidence="3" id="KW-0479">Metal-binding</keyword>
<evidence type="ECO:0000256" key="3">
    <source>
        <dbReference type="ARBA" id="ARBA00022723"/>
    </source>
</evidence>
<dbReference type="GO" id="GO:0004337">
    <property type="term" value="F:(2E,6E)-farnesyl diphosphate synthase activity"/>
    <property type="evidence" value="ECO:0007669"/>
    <property type="project" value="TreeGrafter"/>
</dbReference>
<dbReference type="GO" id="GO:0046872">
    <property type="term" value="F:metal ion binding"/>
    <property type="evidence" value="ECO:0007669"/>
    <property type="project" value="UniProtKB-KW"/>
</dbReference>
<evidence type="ECO:0000313" key="6">
    <source>
        <dbReference type="EMBL" id="KAF7316293.1"/>
    </source>
</evidence>
<dbReference type="RefSeq" id="XP_037226316.1">
    <property type="nucleotide sequence ID" value="XM_037358406.1"/>
</dbReference>
<dbReference type="InterPro" id="IPR008949">
    <property type="entry name" value="Isoprenoid_synthase_dom_sf"/>
</dbReference>
<dbReference type="GO" id="GO:0004161">
    <property type="term" value="F:dimethylallyltranstransferase activity"/>
    <property type="evidence" value="ECO:0007669"/>
    <property type="project" value="TreeGrafter"/>
</dbReference>
<dbReference type="Proteomes" id="UP000636479">
    <property type="component" value="Unassembled WGS sequence"/>
</dbReference>
<organism evidence="6 7">
    <name type="scientific">Mycena indigotica</name>
    <dbReference type="NCBI Taxonomy" id="2126181"/>
    <lineage>
        <taxon>Eukaryota</taxon>
        <taxon>Fungi</taxon>
        <taxon>Dikarya</taxon>
        <taxon>Basidiomycota</taxon>
        <taxon>Agaricomycotina</taxon>
        <taxon>Agaricomycetes</taxon>
        <taxon>Agaricomycetidae</taxon>
        <taxon>Agaricales</taxon>
        <taxon>Marasmiineae</taxon>
        <taxon>Mycenaceae</taxon>
        <taxon>Mycena</taxon>
    </lineage>
</organism>
<evidence type="ECO:0000256" key="2">
    <source>
        <dbReference type="ARBA" id="ARBA00022679"/>
    </source>
</evidence>
<dbReference type="InterPro" id="IPR039702">
    <property type="entry name" value="FPS1-like"/>
</dbReference>
<proteinExistence type="inferred from homology"/>
<evidence type="ECO:0000256" key="5">
    <source>
        <dbReference type="RuleBase" id="RU004466"/>
    </source>
</evidence>
<dbReference type="GO" id="GO:0045337">
    <property type="term" value="P:farnesyl diphosphate biosynthetic process"/>
    <property type="evidence" value="ECO:0007669"/>
    <property type="project" value="TreeGrafter"/>
</dbReference>
<keyword evidence="7" id="KW-1185">Reference proteome</keyword>
<protein>
    <submittedName>
        <fullName evidence="6">Terpenoid synthase</fullName>
    </submittedName>
</protein>
<sequence>MLCFYTIAKHDRVQFSTQTPPSSNAVCRGELDVGARRVDFWVPVQEITERNLGRCVHSITGSMEVQCLCCYSTQHNNSSPAIDLCNWCRFLLRRPRSRATKWSWREQHTVADVALFDLTATGQLLAKNANITMGRFRLVAQYKTAYYSFYLPVALAMTLTGVPKTYVSRSAVWSPGTFYPYEIAHSITMPIGIYFHVQSDFLDCVGTRKRTGKVGRCSWCVNAALSLANPEQKELPESSYGRKDIEGMQGVFEEVGLREHYQEYEENIHKEVMALIDSAIPEEGIANLKRELFVRLLRKASKRAEVEY</sequence>